<sequence>MEDGLGAWFNENKTEQQLSSFGFRTSGGGAHQSKTMMLPEVESLLSSGTTSADSLKIAAIDDNVMGKSTANTRRLTYRHLCSLYGFNDQPPITKVMMGLWPLDREGHALFTLLVALARDPLLRDTAKVVLETPVGQALERPNFEDALSSAHPDRFSYKMVRSMAQNCASTWTHSGHLNGRAKKTRQRVSATPHATTLAALCATAAGYGGPAILGSVWMKALDLSPEQALDQMRRAESLGLARVRSAGDVTEISVRQPLSSTLGVSELEHV</sequence>
<proteinExistence type="predicted"/>
<evidence type="ECO:0000313" key="2">
    <source>
        <dbReference type="Proteomes" id="UP000325785"/>
    </source>
</evidence>
<dbReference type="RefSeq" id="WP_057820348.1">
    <property type="nucleotide sequence ID" value="NZ_CP031598.1"/>
</dbReference>
<name>A0A5P3AH17_9RHOB</name>
<reference evidence="1 2" key="1">
    <citation type="submission" date="2018-08" db="EMBL/GenBank/DDBJ databases">
        <title>Genetic Globetrotter - A new plasmid hitch-hiking vast phylogenetic and geographic distances.</title>
        <authorList>
            <person name="Vollmers J."/>
            <person name="Petersen J."/>
        </authorList>
    </citation>
    <scope>NUCLEOTIDE SEQUENCE [LARGE SCALE GENOMIC DNA]</scope>
    <source>
        <strain evidence="1 2">DSM 26383</strain>
    </source>
</reference>
<gene>
    <name evidence="1" type="ORF">RIdsm_04481</name>
</gene>
<organism evidence="1 2">
    <name type="scientific">Roseovarius indicus</name>
    <dbReference type="NCBI Taxonomy" id="540747"/>
    <lineage>
        <taxon>Bacteria</taxon>
        <taxon>Pseudomonadati</taxon>
        <taxon>Pseudomonadota</taxon>
        <taxon>Alphaproteobacteria</taxon>
        <taxon>Rhodobacterales</taxon>
        <taxon>Roseobacteraceae</taxon>
        <taxon>Roseovarius</taxon>
    </lineage>
</organism>
<accession>A0A5P3AH17</accession>
<protein>
    <submittedName>
        <fullName evidence="1">Uncharacterized protein</fullName>
    </submittedName>
</protein>
<dbReference type="EMBL" id="CP031598">
    <property type="protein sequence ID" value="QEW28649.1"/>
    <property type="molecule type" value="Genomic_DNA"/>
</dbReference>
<dbReference type="OrthoDB" id="69057at2"/>
<dbReference type="Proteomes" id="UP000325785">
    <property type="component" value="Chromosome"/>
</dbReference>
<evidence type="ECO:0000313" key="1">
    <source>
        <dbReference type="EMBL" id="QEW28649.1"/>
    </source>
</evidence>
<dbReference type="KEGG" id="rid:RIdsm_04481"/>
<dbReference type="AlphaFoldDB" id="A0A5P3AH17"/>